<dbReference type="EMBL" id="JARIHO010000083">
    <property type="protein sequence ID" value="KAJ7309260.1"/>
    <property type="molecule type" value="Genomic_DNA"/>
</dbReference>
<evidence type="ECO:0000256" key="1">
    <source>
        <dbReference type="ARBA" id="ARBA00004613"/>
    </source>
</evidence>
<comment type="caution">
    <text evidence="5">The sequence shown here is derived from an EMBL/GenBank/DDBJ whole genome shotgun (WGS) entry which is preliminary data.</text>
</comment>
<evidence type="ECO:0000256" key="2">
    <source>
        <dbReference type="ARBA" id="ARBA00022525"/>
    </source>
</evidence>
<dbReference type="InterPro" id="IPR004214">
    <property type="entry name" value="Conotoxin"/>
</dbReference>
<reference evidence="5" key="1">
    <citation type="submission" date="2023-03" db="EMBL/GenBank/DDBJ databases">
        <title>Massive genome expansion in bonnet fungi (Mycena s.s.) driven by repeated elements and novel gene families across ecological guilds.</title>
        <authorList>
            <consortium name="Lawrence Berkeley National Laboratory"/>
            <person name="Harder C.B."/>
            <person name="Miyauchi S."/>
            <person name="Viragh M."/>
            <person name="Kuo A."/>
            <person name="Thoen E."/>
            <person name="Andreopoulos B."/>
            <person name="Lu D."/>
            <person name="Skrede I."/>
            <person name="Drula E."/>
            <person name="Henrissat B."/>
            <person name="Morin E."/>
            <person name="Kohler A."/>
            <person name="Barry K."/>
            <person name="LaButti K."/>
            <person name="Morin E."/>
            <person name="Salamov A."/>
            <person name="Lipzen A."/>
            <person name="Mereny Z."/>
            <person name="Hegedus B."/>
            <person name="Baldrian P."/>
            <person name="Stursova M."/>
            <person name="Weitz H."/>
            <person name="Taylor A."/>
            <person name="Grigoriev I.V."/>
            <person name="Nagy L.G."/>
            <person name="Martin F."/>
            <person name="Kauserud H."/>
        </authorList>
    </citation>
    <scope>NUCLEOTIDE SEQUENCE</scope>
    <source>
        <strain evidence="5">CBHHK002</strain>
    </source>
</reference>
<gene>
    <name evidence="5" type="ORF">DFH08DRAFT_899849</name>
    <name evidence="4" type="ORF">DFH08DRAFT_906397</name>
</gene>
<keyword evidence="6" id="KW-1185">Reference proteome</keyword>
<name>A0AAD6Z666_9AGAR</name>
<proteinExistence type="predicted"/>
<keyword evidence="2" id="KW-0964">Secreted</keyword>
<evidence type="ECO:0000256" key="3">
    <source>
        <dbReference type="SAM" id="SignalP"/>
    </source>
</evidence>
<dbReference type="AlphaFoldDB" id="A0AAD6Z666"/>
<feature type="signal peptide" evidence="3">
    <location>
        <begin position="1"/>
        <end position="18"/>
    </location>
</feature>
<dbReference type="Pfam" id="PF02950">
    <property type="entry name" value="Conotoxin"/>
    <property type="match status" value="1"/>
</dbReference>
<dbReference type="Proteomes" id="UP001218218">
    <property type="component" value="Unassembled WGS sequence"/>
</dbReference>
<evidence type="ECO:0000313" key="6">
    <source>
        <dbReference type="Proteomes" id="UP001218218"/>
    </source>
</evidence>
<dbReference type="GO" id="GO:0005576">
    <property type="term" value="C:extracellular region"/>
    <property type="evidence" value="ECO:0007669"/>
    <property type="project" value="UniProtKB-SubCell"/>
</dbReference>
<comment type="subcellular location">
    <subcellularLocation>
        <location evidence="1">Secreted</location>
    </subcellularLocation>
</comment>
<accession>A0AAD6Z666</accession>
<evidence type="ECO:0000313" key="5">
    <source>
        <dbReference type="EMBL" id="KAJ7309260.1"/>
    </source>
</evidence>
<dbReference type="EMBL" id="JARIHO010000127">
    <property type="protein sequence ID" value="KAJ7301755.1"/>
    <property type="molecule type" value="Genomic_DNA"/>
</dbReference>
<sequence length="71" mass="7301">MKFTAIFIALAAVMTVKAAAVDTNPPAELSAPDLADNPETLNGFPQCKPLLQSCSVNSECCADLCALGLCA</sequence>
<keyword evidence="3" id="KW-0732">Signal</keyword>
<dbReference type="GO" id="GO:0008200">
    <property type="term" value="F:ion channel inhibitor activity"/>
    <property type="evidence" value="ECO:0007669"/>
    <property type="project" value="InterPro"/>
</dbReference>
<organism evidence="5 6">
    <name type="scientific">Mycena albidolilacea</name>
    <dbReference type="NCBI Taxonomy" id="1033008"/>
    <lineage>
        <taxon>Eukaryota</taxon>
        <taxon>Fungi</taxon>
        <taxon>Dikarya</taxon>
        <taxon>Basidiomycota</taxon>
        <taxon>Agaricomycotina</taxon>
        <taxon>Agaricomycetes</taxon>
        <taxon>Agaricomycetidae</taxon>
        <taxon>Agaricales</taxon>
        <taxon>Marasmiineae</taxon>
        <taxon>Mycenaceae</taxon>
        <taxon>Mycena</taxon>
    </lineage>
</organism>
<protein>
    <submittedName>
        <fullName evidence="5">Uncharacterized protein</fullName>
    </submittedName>
</protein>
<evidence type="ECO:0000313" key="4">
    <source>
        <dbReference type="EMBL" id="KAJ7301755.1"/>
    </source>
</evidence>
<feature type="chain" id="PRO_5042441821" evidence="3">
    <location>
        <begin position="19"/>
        <end position="71"/>
    </location>
</feature>